<comment type="catalytic activity">
    <reaction evidence="9">
        <text>L-histidyl-glycine(out) = L-histidyl-glycine(in)</text>
        <dbReference type="Rhea" id="RHEA:79395"/>
        <dbReference type="ChEBI" id="CHEBI:229957"/>
    </reaction>
</comment>
<feature type="transmembrane region" description="Helical" evidence="25">
    <location>
        <begin position="340"/>
        <end position="359"/>
    </location>
</feature>
<keyword evidence="5 25" id="KW-1133">Transmembrane helix</keyword>
<feature type="transmembrane region" description="Helical" evidence="25">
    <location>
        <begin position="198"/>
        <end position="222"/>
    </location>
</feature>
<dbReference type="EMBL" id="CCKQ01011208">
    <property type="protein sequence ID" value="CDW82749.1"/>
    <property type="molecule type" value="Genomic_DNA"/>
</dbReference>
<evidence type="ECO:0000259" key="26">
    <source>
        <dbReference type="PROSITE" id="PS50850"/>
    </source>
</evidence>
<comment type="function">
    <text evidence="23">Lysosomal dipeptide uniporter that selectively exports lysine, arginine or histidine-containing dipeptides with a net positive charge from the lysosome lumen into the cytosol. Could play a role in a specific type of protein O-glycosylation indirectly regulating macrophages migration and tissue invasion. Also essential for liver homeostasis.</text>
</comment>
<comment type="catalytic activity">
    <reaction evidence="16">
        <text>L-lysyl-L-lysine(out) = L-lysyl-L-lysine(in)</text>
        <dbReference type="Rhea" id="RHEA:79403"/>
        <dbReference type="ChEBI" id="CHEBI:229956"/>
    </reaction>
</comment>
<dbReference type="Proteomes" id="UP000039865">
    <property type="component" value="Unassembled WGS sequence"/>
</dbReference>
<dbReference type="GO" id="GO:0005765">
    <property type="term" value="C:lysosomal membrane"/>
    <property type="evidence" value="ECO:0007669"/>
    <property type="project" value="UniProtKB-SubCell"/>
</dbReference>
<keyword evidence="6 25" id="KW-0472">Membrane</keyword>
<keyword evidence="4 25" id="KW-0812">Transmembrane</keyword>
<feature type="transmembrane region" description="Helical" evidence="25">
    <location>
        <begin position="136"/>
        <end position="156"/>
    </location>
</feature>
<evidence type="ECO:0000256" key="24">
    <source>
        <dbReference type="ARBA" id="ARBA00046376"/>
    </source>
</evidence>
<evidence type="ECO:0000256" key="11">
    <source>
        <dbReference type="ARBA" id="ARBA00044884"/>
    </source>
</evidence>
<evidence type="ECO:0000256" key="21">
    <source>
        <dbReference type="ARBA" id="ARBA00044985"/>
    </source>
</evidence>
<comment type="catalytic activity">
    <reaction evidence="10">
        <text>L-alpha-aminoacyl-L-arginine(out) = L-alpha-aminoacyl-L-arginine(in)</text>
        <dbReference type="Rhea" id="RHEA:79367"/>
        <dbReference type="ChEBI" id="CHEBI:229968"/>
    </reaction>
</comment>
<organism evidence="27 28">
    <name type="scientific">Stylonychia lemnae</name>
    <name type="common">Ciliate</name>
    <dbReference type="NCBI Taxonomy" id="5949"/>
    <lineage>
        <taxon>Eukaryota</taxon>
        <taxon>Sar</taxon>
        <taxon>Alveolata</taxon>
        <taxon>Ciliophora</taxon>
        <taxon>Intramacronucleata</taxon>
        <taxon>Spirotrichea</taxon>
        <taxon>Stichotrichia</taxon>
        <taxon>Sporadotrichida</taxon>
        <taxon>Oxytrichidae</taxon>
        <taxon>Stylonychinae</taxon>
        <taxon>Stylonychia</taxon>
    </lineage>
</organism>
<evidence type="ECO:0000313" key="27">
    <source>
        <dbReference type="EMBL" id="CDW82749.1"/>
    </source>
</evidence>
<dbReference type="InterPro" id="IPR011701">
    <property type="entry name" value="MFS"/>
</dbReference>
<evidence type="ECO:0000256" key="2">
    <source>
        <dbReference type="ARBA" id="ARBA00008335"/>
    </source>
</evidence>
<evidence type="ECO:0000256" key="25">
    <source>
        <dbReference type="SAM" id="Phobius"/>
    </source>
</evidence>
<dbReference type="AlphaFoldDB" id="A0A078AKK7"/>
<feature type="transmembrane region" description="Helical" evidence="25">
    <location>
        <begin position="109"/>
        <end position="130"/>
    </location>
</feature>
<comment type="similarity">
    <text evidence="2">Belongs to the major facilitator superfamily.</text>
</comment>
<dbReference type="SUPFAM" id="SSF103473">
    <property type="entry name" value="MFS general substrate transporter"/>
    <property type="match status" value="1"/>
</dbReference>
<comment type="catalytic activity">
    <reaction evidence="13">
        <text>L-alpha-aminoacyl-L-lysine(out) = L-alpha-aminoacyl-L-lysine(in)</text>
        <dbReference type="Rhea" id="RHEA:79383"/>
        <dbReference type="ChEBI" id="CHEBI:229966"/>
    </reaction>
</comment>
<comment type="catalytic activity">
    <reaction evidence="20">
        <text>L-lysyl-glycine(out) = L-lysyl-glycine(in)</text>
        <dbReference type="Rhea" id="RHEA:79407"/>
        <dbReference type="ChEBI" id="CHEBI:191202"/>
    </reaction>
</comment>
<evidence type="ECO:0000256" key="6">
    <source>
        <dbReference type="ARBA" id="ARBA00023136"/>
    </source>
</evidence>
<comment type="catalytic activity">
    <reaction evidence="14">
        <text>L-aspartyl-L-lysine(out) = L-aspartyl-L-lysine(in)</text>
        <dbReference type="Rhea" id="RHEA:79411"/>
        <dbReference type="ChEBI" id="CHEBI:229953"/>
    </reaction>
</comment>
<keyword evidence="28" id="KW-1185">Reference proteome</keyword>
<reference evidence="27 28" key="1">
    <citation type="submission" date="2014-06" db="EMBL/GenBank/DDBJ databases">
        <authorList>
            <person name="Swart Estienne"/>
        </authorList>
    </citation>
    <scope>NUCLEOTIDE SEQUENCE [LARGE SCALE GENOMIC DNA]</scope>
    <source>
        <strain evidence="27 28">130c</strain>
    </source>
</reference>
<dbReference type="OMA" id="CSYSAFL"/>
<comment type="catalytic activity">
    <reaction evidence="15">
        <text>L-arginyl-L-alpha-amino acid(out) = L-arginyl-L-alpha-amino acid(in)</text>
        <dbReference type="Rhea" id="RHEA:79371"/>
        <dbReference type="ChEBI" id="CHEBI:84315"/>
    </reaction>
</comment>
<evidence type="ECO:0000256" key="16">
    <source>
        <dbReference type="ARBA" id="ARBA00044900"/>
    </source>
</evidence>
<name>A0A078AKK7_STYLE</name>
<dbReference type="InterPro" id="IPR020846">
    <property type="entry name" value="MFS_dom"/>
</dbReference>
<evidence type="ECO:0000256" key="15">
    <source>
        <dbReference type="ARBA" id="ARBA00044899"/>
    </source>
</evidence>
<dbReference type="InParanoid" id="A0A078AKK7"/>
<evidence type="ECO:0000256" key="18">
    <source>
        <dbReference type="ARBA" id="ARBA00044912"/>
    </source>
</evidence>
<evidence type="ECO:0000256" key="4">
    <source>
        <dbReference type="ARBA" id="ARBA00022692"/>
    </source>
</evidence>
<comment type="catalytic activity">
    <reaction evidence="8">
        <text>L-lysyl-L-alanine(out) = L-lysyl-L-alanine(in)</text>
        <dbReference type="Rhea" id="RHEA:79399"/>
        <dbReference type="ChEBI" id="CHEBI:229954"/>
    </reaction>
</comment>
<evidence type="ECO:0000256" key="5">
    <source>
        <dbReference type="ARBA" id="ARBA00022989"/>
    </source>
</evidence>
<evidence type="ECO:0000256" key="14">
    <source>
        <dbReference type="ARBA" id="ARBA00044898"/>
    </source>
</evidence>
<evidence type="ECO:0000256" key="23">
    <source>
        <dbReference type="ARBA" id="ARBA00045709"/>
    </source>
</evidence>
<comment type="subcellular location">
    <subcellularLocation>
        <location evidence="1">Lysosome membrane</location>
        <topology evidence="1">Multi-pass membrane protein</topology>
    </subcellularLocation>
</comment>
<feature type="transmembrane region" description="Helical" evidence="25">
    <location>
        <begin position="314"/>
        <end position="333"/>
    </location>
</feature>
<comment type="catalytic activity">
    <reaction evidence="12">
        <text>L-lysyl-L-alpha-amino acid(out) = L-lysyl-L-alpha-amino acid(in)</text>
        <dbReference type="Rhea" id="RHEA:79387"/>
        <dbReference type="ChEBI" id="CHEBI:229965"/>
    </reaction>
</comment>
<dbReference type="Pfam" id="PF07690">
    <property type="entry name" value="MFS_1"/>
    <property type="match status" value="1"/>
</dbReference>
<evidence type="ECO:0000256" key="22">
    <source>
        <dbReference type="ARBA" id="ARBA00045018"/>
    </source>
</evidence>
<dbReference type="PANTHER" id="PTHR23512">
    <property type="entry name" value="MAJOR FACILITATOR SUPERFAMILY DOMAIN-CONTAINING PROTEIN 1"/>
    <property type="match status" value="1"/>
</dbReference>
<dbReference type="OrthoDB" id="424834at2759"/>
<evidence type="ECO:0000313" key="28">
    <source>
        <dbReference type="Proteomes" id="UP000039865"/>
    </source>
</evidence>
<keyword evidence="3" id="KW-0813">Transport</keyword>
<comment type="subunit">
    <text evidence="24">Homodimer. Interacts with lysosomal protein GLMP (via lumenal domain); the interaction starts while both proteins are still in the endoplasmic reticulum and is required for stabilization of MFSD1 in lysosomes but has no direct effect on its targeting to lysosomes or transporter activity.</text>
</comment>
<comment type="catalytic activity">
    <reaction evidence="17">
        <text>L-arginyl-glycine(out) = L-arginyl-glycine(in)</text>
        <dbReference type="Rhea" id="RHEA:79391"/>
        <dbReference type="ChEBI" id="CHEBI:229955"/>
    </reaction>
</comment>
<evidence type="ECO:0000256" key="8">
    <source>
        <dbReference type="ARBA" id="ARBA00044876"/>
    </source>
</evidence>
<evidence type="ECO:0000256" key="19">
    <source>
        <dbReference type="ARBA" id="ARBA00044919"/>
    </source>
</evidence>
<evidence type="ECO:0000256" key="13">
    <source>
        <dbReference type="ARBA" id="ARBA00044893"/>
    </source>
</evidence>
<comment type="catalytic activity">
    <reaction evidence="18">
        <text>L-histidyl-L-alpha-amino acid(out) = L-histidyl-L-alpha-amino acid(in)</text>
        <dbReference type="Rhea" id="RHEA:79379"/>
        <dbReference type="ChEBI" id="CHEBI:229964"/>
    </reaction>
</comment>
<evidence type="ECO:0000256" key="9">
    <source>
        <dbReference type="ARBA" id="ARBA00044878"/>
    </source>
</evidence>
<evidence type="ECO:0000256" key="1">
    <source>
        <dbReference type="ARBA" id="ARBA00004155"/>
    </source>
</evidence>
<feature type="transmembrane region" description="Helical" evidence="25">
    <location>
        <begin position="424"/>
        <end position="446"/>
    </location>
</feature>
<feature type="transmembrane region" description="Helical" evidence="25">
    <location>
        <begin position="365"/>
        <end position="381"/>
    </location>
</feature>
<comment type="catalytic activity">
    <reaction evidence="11">
        <text>L-alpha-aminoacyl-L-histidine(out) = L-alpha-aminoacyl-L-histidine(in)</text>
        <dbReference type="Rhea" id="RHEA:79375"/>
        <dbReference type="ChEBI" id="CHEBI:229967"/>
    </reaction>
</comment>
<dbReference type="Gene3D" id="1.20.1250.20">
    <property type="entry name" value="MFS general substrate transporter like domains"/>
    <property type="match status" value="2"/>
</dbReference>
<dbReference type="GO" id="GO:0022857">
    <property type="term" value="F:transmembrane transporter activity"/>
    <property type="evidence" value="ECO:0007669"/>
    <property type="project" value="InterPro"/>
</dbReference>
<keyword evidence="7" id="KW-0458">Lysosome</keyword>
<proteinExistence type="inferred from homology"/>
<dbReference type="PROSITE" id="PS50850">
    <property type="entry name" value="MFS"/>
    <property type="match status" value="1"/>
</dbReference>
<feature type="transmembrane region" description="Helical" evidence="25">
    <location>
        <begin position="75"/>
        <end position="97"/>
    </location>
</feature>
<feature type="transmembrane region" description="Helical" evidence="25">
    <location>
        <begin position="35"/>
        <end position="55"/>
    </location>
</feature>
<comment type="catalytic activity">
    <reaction evidence="19">
        <text>L-alanyl-L-lysine(out) = L-alanyl-L-lysine(in)</text>
        <dbReference type="Rhea" id="RHEA:79415"/>
        <dbReference type="ChEBI" id="CHEBI:192470"/>
    </reaction>
</comment>
<feature type="transmembrane region" description="Helical" evidence="25">
    <location>
        <begin position="274"/>
        <end position="294"/>
    </location>
</feature>
<feature type="domain" description="Major facilitator superfamily (MFS) profile" evidence="26">
    <location>
        <begin position="41"/>
        <end position="454"/>
    </location>
</feature>
<dbReference type="InterPro" id="IPR036259">
    <property type="entry name" value="MFS_trans_sf"/>
</dbReference>
<dbReference type="PANTHER" id="PTHR23512:SF3">
    <property type="entry name" value="MAJOR FACILITATOR SUPERFAMILY DOMAIN-CONTAINING PROTEIN 1"/>
    <property type="match status" value="1"/>
</dbReference>
<gene>
    <name evidence="27" type="primary">Contig6553.g7009</name>
    <name evidence="27" type="ORF">STYLEM_11784</name>
</gene>
<evidence type="ECO:0000256" key="20">
    <source>
        <dbReference type="ARBA" id="ARBA00044924"/>
    </source>
</evidence>
<feature type="transmembrane region" description="Helical" evidence="25">
    <location>
        <begin position="168"/>
        <end position="192"/>
    </location>
</feature>
<sequence>MRKTSGSTSNLSLEIPLIEERSLDKKRIDPNPKEASVRYAILLLVCYLKFVTYYTTESPGSIKQEVVENFKITNLEFGMLFSIYNLPNIVLSLLTGIFIDKVGIRKSNLIFTVLVLIGQVIYTLSCYGETNYQLALIGRFILGASAESSSLVYIMIINHWFSQKELGFACSVLITIAKAGVSLTNFLSPYIYYNTQSLGHSFMAGVVLAIVGVLLCYIFNIIDQKFERNAKISNNTHDLETRETNAINDNSYQEQNEQQKSSFSLKLLSQLSRYFWFFILANFISYMTLGPFQINFSQILRVRYNFDIVETGYILGYIAIVLTCLGPVLGIISDRIDKRMGALAFGNMILFLVQAFFAFTPNYDQTYLIIIPLALFEFEISPPHIFGFCLGLMNSFQNMSMAIAPLLIGSILDVNDKDLSKGYVNVSFVLGALNLASALIIGYIGLQQQKYRFN</sequence>
<evidence type="ECO:0000256" key="17">
    <source>
        <dbReference type="ARBA" id="ARBA00044903"/>
    </source>
</evidence>
<protein>
    <recommendedName>
        <fullName evidence="21">Lysosomal dipeptide transporter MFSD1</fullName>
    </recommendedName>
    <alternativeName>
        <fullName evidence="22">Major facilitator superfamily domain-containing protein 1</fullName>
    </alternativeName>
</protein>
<accession>A0A078AKK7</accession>
<dbReference type="InterPro" id="IPR052187">
    <property type="entry name" value="MFSD1"/>
</dbReference>
<evidence type="ECO:0000256" key="10">
    <source>
        <dbReference type="ARBA" id="ARBA00044881"/>
    </source>
</evidence>
<evidence type="ECO:0000256" key="3">
    <source>
        <dbReference type="ARBA" id="ARBA00022448"/>
    </source>
</evidence>
<evidence type="ECO:0000256" key="12">
    <source>
        <dbReference type="ARBA" id="ARBA00044891"/>
    </source>
</evidence>
<evidence type="ECO:0000256" key="7">
    <source>
        <dbReference type="ARBA" id="ARBA00023228"/>
    </source>
</evidence>